<evidence type="ECO:0000259" key="4">
    <source>
        <dbReference type="Pfam" id="PF04536"/>
    </source>
</evidence>
<gene>
    <name evidence="5" type="ORF">DP116_09615</name>
</gene>
<evidence type="ECO:0000313" key="5">
    <source>
        <dbReference type="EMBL" id="NMG19703.1"/>
    </source>
</evidence>
<keyword evidence="2" id="KW-1133">Transmembrane helix</keyword>
<evidence type="ECO:0000256" key="3">
    <source>
        <dbReference type="SAM" id="SignalP"/>
    </source>
</evidence>
<evidence type="ECO:0000313" key="6">
    <source>
        <dbReference type="Proteomes" id="UP000718564"/>
    </source>
</evidence>
<dbReference type="RefSeq" id="WP_169154970.1">
    <property type="nucleotide sequence ID" value="NZ_CAWPJE010000017.1"/>
</dbReference>
<name>A0ABX1P6P2_9CYAN</name>
<feature type="chain" id="PRO_5047229718" evidence="3">
    <location>
        <begin position="40"/>
        <end position="269"/>
    </location>
</feature>
<proteinExistence type="predicted"/>
<feature type="region of interest" description="Disordered" evidence="1">
    <location>
        <begin position="249"/>
        <end position="269"/>
    </location>
</feature>
<feature type="signal peptide" evidence="3">
    <location>
        <begin position="1"/>
        <end position="39"/>
    </location>
</feature>
<dbReference type="InterPro" id="IPR007621">
    <property type="entry name" value="TPM_dom"/>
</dbReference>
<organism evidence="5 6">
    <name type="scientific">Brasilonema bromeliae SPC951</name>
    <dbReference type="NCBI Taxonomy" id="385972"/>
    <lineage>
        <taxon>Bacteria</taxon>
        <taxon>Bacillati</taxon>
        <taxon>Cyanobacteriota</taxon>
        <taxon>Cyanophyceae</taxon>
        <taxon>Nostocales</taxon>
        <taxon>Scytonemataceae</taxon>
        <taxon>Brasilonema</taxon>
        <taxon>Bromeliae group (in: Brasilonema)</taxon>
    </lineage>
</organism>
<dbReference type="PANTHER" id="PTHR30373:SF2">
    <property type="entry name" value="UPF0603 PROTEIN YGCG"/>
    <property type="match status" value="1"/>
</dbReference>
<keyword evidence="3" id="KW-0732">Signal</keyword>
<dbReference type="EMBL" id="QMEB01000055">
    <property type="protein sequence ID" value="NMG19703.1"/>
    <property type="molecule type" value="Genomic_DNA"/>
</dbReference>
<comment type="caution">
    <text evidence="5">The sequence shown here is derived from an EMBL/GenBank/DDBJ whole genome shotgun (WGS) entry which is preliminary data.</text>
</comment>
<evidence type="ECO:0000256" key="2">
    <source>
        <dbReference type="SAM" id="Phobius"/>
    </source>
</evidence>
<accession>A0ABX1P6P2</accession>
<keyword evidence="6" id="KW-1185">Reference proteome</keyword>
<dbReference type="Pfam" id="PF04536">
    <property type="entry name" value="TPM_phosphatase"/>
    <property type="match status" value="1"/>
</dbReference>
<keyword evidence="2" id="KW-0812">Transmembrane</keyword>
<sequence>MNLLNQSHVFLCLLFLAKRTFFSACLCLTLAFFPLPCYALTVQNVPNPQQFYGRWVMDLAHILSPNTEIRLNQIISKLERQNGDEIAVVTVPETSPARTPKAFTTSLFNYWGIAKSSQNNGVLFLVSVNEHRVEIEVGYGVKNILSNSLVNNIIQQEIIPQFKQGNYEDGILAGTQSLVMRLSTHLSDAKVLTPENLIPLALFLLLFIAVVAFCVKFILPPNMLSELRLEIDNTELLVSKIKFEGYDTGGGDGSDSGGSSGGDGGGSSW</sequence>
<dbReference type="PANTHER" id="PTHR30373">
    <property type="entry name" value="UPF0603 PROTEIN YGCG"/>
    <property type="match status" value="1"/>
</dbReference>
<evidence type="ECO:0000256" key="1">
    <source>
        <dbReference type="SAM" id="MobiDB-lite"/>
    </source>
</evidence>
<protein>
    <submittedName>
        <fullName evidence="5">TPM domain-containing protein</fullName>
    </submittedName>
</protein>
<keyword evidence="2" id="KW-0472">Membrane</keyword>
<dbReference type="Gene3D" id="3.10.310.50">
    <property type="match status" value="1"/>
</dbReference>
<feature type="transmembrane region" description="Helical" evidence="2">
    <location>
        <begin position="197"/>
        <end position="219"/>
    </location>
</feature>
<feature type="domain" description="TPM" evidence="4">
    <location>
        <begin position="56"/>
        <end position="179"/>
    </location>
</feature>
<dbReference type="Proteomes" id="UP000718564">
    <property type="component" value="Unassembled WGS sequence"/>
</dbReference>
<reference evidence="5 6" key="1">
    <citation type="submission" date="2018-06" db="EMBL/GenBank/DDBJ databases">
        <title>Comparative genomics of Brasilonema spp. strains.</title>
        <authorList>
            <person name="Alvarenga D.O."/>
            <person name="Fiore M.F."/>
            <person name="Varani A.M."/>
        </authorList>
    </citation>
    <scope>NUCLEOTIDE SEQUENCE [LARGE SCALE GENOMIC DNA]</scope>
    <source>
        <strain evidence="5 6">SPC951</strain>
    </source>
</reference>